<evidence type="ECO:0000256" key="1">
    <source>
        <dbReference type="ARBA" id="ARBA00001966"/>
    </source>
</evidence>
<dbReference type="GO" id="GO:0003824">
    <property type="term" value="F:catalytic activity"/>
    <property type="evidence" value="ECO:0007669"/>
    <property type="project" value="InterPro"/>
</dbReference>
<dbReference type="PROSITE" id="PS51918">
    <property type="entry name" value="RADICAL_SAM"/>
    <property type="match status" value="1"/>
</dbReference>
<dbReference type="Gene3D" id="3.80.30.20">
    <property type="entry name" value="tm_1862 like domain"/>
    <property type="match status" value="1"/>
</dbReference>
<protein>
    <submittedName>
        <fullName evidence="7">Radical SAM protein</fullName>
    </submittedName>
</protein>
<dbReference type="EMBL" id="JWHL01000011">
    <property type="protein sequence ID" value="MBR1369344.1"/>
    <property type="molecule type" value="Genomic_DNA"/>
</dbReference>
<dbReference type="GO" id="GO:0046872">
    <property type="term" value="F:metal ion binding"/>
    <property type="evidence" value="ECO:0007669"/>
    <property type="project" value="UniProtKB-KW"/>
</dbReference>
<dbReference type="SFLD" id="SFLDG01082">
    <property type="entry name" value="B12-binding_domain_containing"/>
    <property type="match status" value="1"/>
</dbReference>
<evidence type="ECO:0000256" key="2">
    <source>
        <dbReference type="ARBA" id="ARBA00022691"/>
    </source>
</evidence>
<evidence type="ECO:0000313" key="8">
    <source>
        <dbReference type="Proteomes" id="UP000730161"/>
    </source>
</evidence>
<dbReference type="PANTHER" id="PTHR43409:SF17">
    <property type="entry name" value="METHYLTHIOTRANSFERASE MJ0865-RELATED"/>
    <property type="match status" value="1"/>
</dbReference>
<dbReference type="SFLD" id="SFLDG01217">
    <property type="entry name" value="B12-binding_methylthiotransfer"/>
    <property type="match status" value="1"/>
</dbReference>
<comment type="caution">
    <text evidence="7">The sequence shown here is derived from an EMBL/GenBank/DDBJ whole genome shotgun (WGS) entry which is preliminary data.</text>
</comment>
<dbReference type="GO" id="GO:0051536">
    <property type="term" value="F:iron-sulfur cluster binding"/>
    <property type="evidence" value="ECO:0007669"/>
    <property type="project" value="UniProtKB-KW"/>
</dbReference>
<gene>
    <name evidence="7" type="ORF">RJ53_07490</name>
</gene>
<dbReference type="InterPro" id="IPR051198">
    <property type="entry name" value="BchE-like"/>
</dbReference>
<dbReference type="InterPro" id="IPR023404">
    <property type="entry name" value="rSAM_horseshoe"/>
</dbReference>
<dbReference type="InterPro" id="IPR007197">
    <property type="entry name" value="rSAM"/>
</dbReference>
<dbReference type="CDD" id="cd01335">
    <property type="entry name" value="Radical_SAM"/>
    <property type="match status" value="1"/>
</dbReference>
<keyword evidence="2" id="KW-0949">S-adenosyl-L-methionine</keyword>
<reference evidence="7" key="1">
    <citation type="submission" date="2014-12" db="EMBL/GenBank/DDBJ databases">
        <authorList>
            <person name="Huang H.-H."/>
            <person name="Chen S.-C."/>
            <person name="Lai M.-C."/>
        </authorList>
    </citation>
    <scope>NUCLEOTIDE SEQUENCE</scope>
    <source>
        <strain evidence="7">K1F9705b</strain>
    </source>
</reference>
<dbReference type="SUPFAM" id="SSF102114">
    <property type="entry name" value="Radical SAM enzymes"/>
    <property type="match status" value="1"/>
</dbReference>
<keyword evidence="3" id="KW-0479">Metal-binding</keyword>
<accession>A0A8J7W6Q3</accession>
<dbReference type="InterPro" id="IPR058240">
    <property type="entry name" value="rSAM_sf"/>
</dbReference>
<dbReference type="Gene3D" id="3.40.50.280">
    <property type="entry name" value="Cobalamin-binding domain"/>
    <property type="match status" value="1"/>
</dbReference>
<evidence type="ECO:0000256" key="4">
    <source>
        <dbReference type="ARBA" id="ARBA00023004"/>
    </source>
</evidence>
<dbReference type="SFLD" id="SFLDS00029">
    <property type="entry name" value="Radical_SAM"/>
    <property type="match status" value="1"/>
</dbReference>
<feature type="domain" description="Radical SAM core" evidence="6">
    <location>
        <begin position="152"/>
        <end position="384"/>
    </location>
</feature>
<dbReference type="SMART" id="SM00729">
    <property type="entry name" value="Elp3"/>
    <property type="match status" value="1"/>
</dbReference>
<comment type="cofactor">
    <cofactor evidence="1">
        <name>[4Fe-4S] cluster</name>
        <dbReference type="ChEBI" id="CHEBI:49883"/>
    </cofactor>
</comment>
<sequence length="433" mass="47357">MRIKVISPDIVTYGAMVIGGVLEQEGYDTSISRVIEDTDADILILSLYSTQHLLDTRIKKAIRFQKERGGRCYVGGPVSADPSMVLGELSPDAVVVGEGEITISRLVLEGPSPDIPGIAYMKEGEMIVTGSSPPSPMTRPLPLIPPDIGDQNIRGANVYIETHRGCVGGCGFCQVPRYFGQEVRSRSIEDILTEVRAFKDAGVHRISISGGTGSLFASQYGRMNVPAFIQLLQGIAGVMGPKNLSSPDIRVDCITDEVLDAIRDYTIGWVFFGIESGSEGILKKMRKGATVDQVREAVKRCRMHGLKVAGSFIVGYPGETADDYQMTKDLIEELALDDVFVSVAEPIPGTPLADLVLSIPQEENPVYVPHTGEYQALGLSEAEARAFDLMLHADLHKPRFTMTDDRTFNLYLEEVRKQGSDILRSTEVLLRYS</sequence>
<organism evidence="7 8">
    <name type="scientific">Methanocalculus chunghsingensis</name>
    <dbReference type="NCBI Taxonomy" id="156457"/>
    <lineage>
        <taxon>Archaea</taxon>
        <taxon>Methanobacteriati</taxon>
        <taxon>Methanobacteriota</taxon>
        <taxon>Stenosarchaea group</taxon>
        <taxon>Methanomicrobia</taxon>
        <taxon>Methanomicrobiales</taxon>
        <taxon>Methanocalculaceae</taxon>
        <taxon>Methanocalculus</taxon>
    </lineage>
</organism>
<evidence type="ECO:0000259" key="6">
    <source>
        <dbReference type="PROSITE" id="PS51918"/>
    </source>
</evidence>
<dbReference type="RefSeq" id="WP_211531043.1">
    <property type="nucleotide sequence ID" value="NZ_JWHL01000011.1"/>
</dbReference>
<keyword evidence="4" id="KW-0408">Iron</keyword>
<evidence type="ECO:0000256" key="5">
    <source>
        <dbReference type="ARBA" id="ARBA00023014"/>
    </source>
</evidence>
<keyword evidence="5" id="KW-0411">Iron-sulfur</keyword>
<dbReference type="InterPro" id="IPR023979">
    <property type="entry name" value="CHP04014_B12-bd/rSAM"/>
</dbReference>
<dbReference type="NCBIfam" id="TIGR04014">
    <property type="entry name" value="B12_SAM_MJ_0865"/>
    <property type="match status" value="1"/>
</dbReference>
<dbReference type="InterPro" id="IPR006638">
    <property type="entry name" value="Elp3/MiaA/NifB-like_rSAM"/>
</dbReference>
<dbReference type="OrthoDB" id="358785at2157"/>
<evidence type="ECO:0000313" key="7">
    <source>
        <dbReference type="EMBL" id="MBR1369344.1"/>
    </source>
</evidence>
<name>A0A8J7W6Q3_9EURY</name>
<dbReference type="PANTHER" id="PTHR43409">
    <property type="entry name" value="ANAEROBIC MAGNESIUM-PROTOPORPHYRIN IX MONOMETHYL ESTER CYCLASE-RELATED"/>
    <property type="match status" value="1"/>
</dbReference>
<dbReference type="AlphaFoldDB" id="A0A8J7W6Q3"/>
<dbReference type="Proteomes" id="UP000730161">
    <property type="component" value="Unassembled WGS sequence"/>
</dbReference>
<keyword evidence="8" id="KW-1185">Reference proteome</keyword>
<proteinExistence type="predicted"/>
<evidence type="ECO:0000256" key="3">
    <source>
        <dbReference type="ARBA" id="ARBA00022723"/>
    </source>
</evidence>
<dbReference type="Pfam" id="PF04055">
    <property type="entry name" value="Radical_SAM"/>
    <property type="match status" value="1"/>
</dbReference>